<sequence>MAKNNLNKQGSKVKSEIPIPQDRLTRGVQISKGLDRLKIGLYVQFNFELLFDVLGDRKAEAQEERQTIPIRLGADENYDYNCHGSGRKGGYNFHISRGDVNIFVSTRKDWMKTPNILIDIGSASCWAPGYKTVLEYVTKLLRIYGGKVVRNSVSEVHFCVDFIGLPIEELDLGDHNKWITRANKFNSFQDRAKFSGIQLMQDEGDLGFSIETGIRLGLGDICLRVYDKVYEIKRNNSKQSLFASVWGKEGYNDCPVTRVEFQLRKNVLKQFRCISLEDLYRKASGLWAYCTYKWSRFCEEPFDRENRHQDRARIHPWWKQVQAVKWGGLQTVIRKKLLAQKDKKMLRDMMGGCALNIAAIRMVNSQNTEEIIAVMTAEIEEWARALDKQKNQRTGRSELQEKMETKINEVWPYGPGEVHGPTARDTGFGLHAQCKEFHINEFN</sequence>
<evidence type="ECO:0000313" key="1">
    <source>
        <dbReference type="EMBL" id="SHO45317.1"/>
    </source>
</evidence>
<organism evidence="1 2">
    <name type="scientific">Desulfopila aestuarii DSM 18488</name>
    <dbReference type="NCBI Taxonomy" id="1121416"/>
    <lineage>
        <taxon>Bacteria</taxon>
        <taxon>Pseudomonadati</taxon>
        <taxon>Thermodesulfobacteriota</taxon>
        <taxon>Desulfobulbia</taxon>
        <taxon>Desulfobulbales</taxon>
        <taxon>Desulfocapsaceae</taxon>
        <taxon>Desulfopila</taxon>
    </lineage>
</organism>
<reference evidence="1 2" key="1">
    <citation type="submission" date="2016-12" db="EMBL/GenBank/DDBJ databases">
        <authorList>
            <person name="Song W.-J."/>
            <person name="Kurnit D.M."/>
        </authorList>
    </citation>
    <scope>NUCLEOTIDE SEQUENCE [LARGE SCALE GENOMIC DNA]</scope>
    <source>
        <strain evidence="1 2">DSM 18488</strain>
    </source>
</reference>
<keyword evidence="2" id="KW-1185">Reference proteome</keyword>
<protein>
    <recommendedName>
        <fullName evidence="3">Replication initiation factor</fullName>
    </recommendedName>
</protein>
<evidence type="ECO:0008006" key="3">
    <source>
        <dbReference type="Google" id="ProtNLM"/>
    </source>
</evidence>
<name>A0A1M7Y0U0_9BACT</name>
<accession>A0A1M7Y0U0</accession>
<gene>
    <name evidence="1" type="ORF">SAMN02745220_01037</name>
</gene>
<dbReference type="STRING" id="1121416.SAMN02745220_01037"/>
<proteinExistence type="predicted"/>
<dbReference type="AlphaFoldDB" id="A0A1M7Y0U0"/>
<dbReference type="EMBL" id="FRFE01000004">
    <property type="protein sequence ID" value="SHO45317.1"/>
    <property type="molecule type" value="Genomic_DNA"/>
</dbReference>
<dbReference type="Proteomes" id="UP000184603">
    <property type="component" value="Unassembled WGS sequence"/>
</dbReference>
<evidence type="ECO:0000313" key="2">
    <source>
        <dbReference type="Proteomes" id="UP000184603"/>
    </source>
</evidence>